<dbReference type="EMBL" id="BFAA01000615">
    <property type="protein sequence ID" value="GCB73282.1"/>
    <property type="molecule type" value="Genomic_DNA"/>
</dbReference>
<gene>
    <name evidence="2" type="ORF">scyTo_0002453</name>
</gene>
<keyword evidence="3" id="KW-1185">Reference proteome</keyword>
<evidence type="ECO:0000313" key="3">
    <source>
        <dbReference type="Proteomes" id="UP000288216"/>
    </source>
</evidence>
<feature type="region of interest" description="Disordered" evidence="1">
    <location>
        <begin position="36"/>
        <end position="71"/>
    </location>
</feature>
<reference evidence="2 3" key="1">
    <citation type="journal article" date="2018" name="Nat. Ecol. Evol.">
        <title>Shark genomes provide insights into elasmobranch evolution and the origin of vertebrates.</title>
        <authorList>
            <person name="Hara Y"/>
            <person name="Yamaguchi K"/>
            <person name="Onimaru K"/>
            <person name="Kadota M"/>
            <person name="Koyanagi M"/>
            <person name="Keeley SD"/>
            <person name="Tatsumi K"/>
            <person name="Tanaka K"/>
            <person name="Motone F"/>
            <person name="Kageyama Y"/>
            <person name="Nozu R"/>
            <person name="Adachi N"/>
            <person name="Nishimura O"/>
            <person name="Nakagawa R"/>
            <person name="Tanegashima C"/>
            <person name="Kiyatake I"/>
            <person name="Matsumoto R"/>
            <person name="Murakumo K"/>
            <person name="Nishida K"/>
            <person name="Terakita A"/>
            <person name="Kuratani S"/>
            <person name="Sato K"/>
            <person name="Hyodo S Kuraku.S."/>
        </authorList>
    </citation>
    <scope>NUCLEOTIDE SEQUENCE [LARGE SCALE GENOMIC DNA]</scope>
</reference>
<dbReference type="AlphaFoldDB" id="A0A401PJI2"/>
<dbReference type="Proteomes" id="UP000288216">
    <property type="component" value="Unassembled WGS sequence"/>
</dbReference>
<evidence type="ECO:0000256" key="1">
    <source>
        <dbReference type="SAM" id="MobiDB-lite"/>
    </source>
</evidence>
<organism evidence="2 3">
    <name type="scientific">Scyliorhinus torazame</name>
    <name type="common">Cloudy catshark</name>
    <name type="synonym">Catulus torazame</name>
    <dbReference type="NCBI Taxonomy" id="75743"/>
    <lineage>
        <taxon>Eukaryota</taxon>
        <taxon>Metazoa</taxon>
        <taxon>Chordata</taxon>
        <taxon>Craniata</taxon>
        <taxon>Vertebrata</taxon>
        <taxon>Chondrichthyes</taxon>
        <taxon>Elasmobranchii</taxon>
        <taxon>Galeomorphii</taxon>
        <taxon>Galeoidea</taxon>
        <taxon>Carcharhiniformes</taxon>
        <taxon>Scyliorhinidae</taxon>
        <taxon>Scyliorhinus</taxon>
    </lineage>
</organism>
<proteinExistence type="predicted"/>
<protein>
    <submittedName>
        <fullName evidence="2">Uncharacterized protein</fullName>
    </submittedName>
</protein>
<accession>A0A401PJI2</accession>
<feature type="compositionally biased region" description="Basic residues" evidence="1">
    <location>
        <begin position="54"/>
        <end position="71"/>
    </location>
</feature>
<name>A0A401PJI2_SCYTO</name>
<sequence length="71" mass="8145">MQALLKKLAKILKQNSEPQAENTGLGLSEIEDHHLHCQPRSSSFVEPSKETTRLRRYGRQHQPANRKAKAR</sequence>
<evidence type="ECO:0000313" key="2">
    <source>
        <dbReference type="EMBL" id="GCB73282.1"/>
    </source>
</evidence>
<comment type="caution">
    <text evidence="2">The sequence shown here is derived from an EMBL/GenBank/DDBJ whole genome shotgun (WGS) entry which is preliminary data.</text>
</comment>